<dbReference type="EMBL" id="ADMH02001252">
    <property type="protein sequence ID" value="ETN63490.1"/>
    <property type="molecule type" value="Genomic_DNA"/>
</dbReference>
<protein>
    <submittedName>
        <fullName evidence="1">Oxidase/peroxidase</fullName>
    </submittedName>
</protein>
<evidence type="ECO:0000313" key="1">
    <source>
        <dbReference type="EMBL" id="ETN63490.1"/>
    </source>
</evidence>
<organism evidence="1">
    <name type="scientific">Anopheles darlingi</name>
    <name type="common">Mosquito</name>
    <dbReference type="NCBI Taxonomy" id="43151"/>
    <lineage>
        <taxon>Eukaryota</taxon>
        <taxon>Metazoa</taxon>
        <taxon>Ecdysozoa</taxon>
        <taxon>Arthropoda</taxon>
        <taxon>Hexapoda</taxon>
        <taxon>Insecta</taxon>
        <taxon>Pterygota</taxon>
        <taxon>Neoptera</taxon>
        <taxon>Endopterygota</taxon>
        <taxon>Diptera</taxon>
        <taxon>Nematocera</taxon>
        <taxon>Culicoidea</taxon>
        <taxon>Culicidae</taxon>
        <taxon>Anophelinae</taxon>
        <taxon>Anopheles</taxon>
    </lineage>
</organism>
<accession>W5JKR5</accession>
<dbReference type="AlphaFoldDB" id="W5JKR5"/>
<keyword evidence="1" id="KW-0560">Oxidoreductase</keyword>
<dbReference type="HOGENOM" id="CLU_3052193_0_0_1"/>
<reference evidence="1" key="2">
    <citation type="submission" date="2010-05" db="EMBL/GenBank/DDBJ databases">
        <authorList>
            <person name="Almeida L.G."/>
            <person name="Nicolas M.F."/>
            <person name="Souza R.C."/>
            <person name="Vasconcelos A.T.R."/>
        </authorList>
    </citation>
    <scope>NUCLEOTIDE SEQUENCE</scope>
</reference>
<reference evidence="1" key="3">
    <citation type="journal article" date="2013" name="Nucleic Acids Res.">
        <title>The genome of Anopheles darlingi, the main neotropical malaria vector.</title>
        <authorList>
            <person name="Marinotti O."/>
            <person name="Cerqueira G.C."/>
            <person name="de Almeida L.G."/>
            <person name="Ferro M.I."/>
            <person name="Loreto E.L."/>
            <person name="Zaha A."/>
            <person name="Teixeira S.M."/>
            <person name="Wespiser A.R."/>
            <person name="Almeida E Silva A."/>
            <person name="Schlindwein A.D."/>
            <person name="Pacheco A.C."/>
            <person name="Silva A.L."/>
            <person name="Graveley B.R."/>
            <person name="Walenz B.P."/>
            <person name="Lima Bde A."/>
            <person name="Ribeiro C.A."/>
            <person name="Nunes-Silva C.G."/>
            <person name="de Carvalho C.R."/>
            <person name="Soares C.M."/>
            <person name="de Menezes C.B."/>
            <person name="Matiolli C."/>
            <person name="Caffrey D."/>
            <person name="Araujo D.A."/>
            <person name="de Oliveira D.M."/>
            <person name="Golenbock D."/>
            <person name="Grisard E.C."/>
            <person name="Fantinatti-Garboggini F."/>
            <person name="de Carvalho F.M."/>
            <person name="Barcellos F.G."/>
            <person name="Prosdocimi F."/>
            <person name="May G."/>
            <person name="Azevedo Junior G.M."/>
            <person name="Guimaraes G.M."/>
            <person name="Goldman G.H."/>
            <person name="Padilha I.Q."/>
            <person name="Batista Jda S."/>
            <person name="Ferro J.A."/>
            <person name="Ribeiro J.M."/>
            <person name="Fietto J.L."/>
            <person name="Dabbas K.M."/>
            <person name="Cerdeira L."/>
            <person name="Agnez-Lima L.F."/>
            <person name="Brocchi M."/>
            <person name="de Carvalho M.O."/>
            <person name="Teixeira Mde M."/>
            <person name="Diniz Maia Mde M."/>
            <person name="Goldman M.H."/>
            <person name="Cruz Schneider M.P."/>
            <person name="Felipe M.S."/>
            <person name="Hungria M."/>
            <person name="Nicolas M.F."/>
            <person name="Pereira M."/>
            <person name="Montes M.A."/>
            <person name="Cantao M.E."/>
            <person name="Vincentz M."/>
            <person name="Rafael M.S."/>
            <person name="Silverman N."/>
            <person name="Stoco P.H."/>
            <person name="Souza R.C."/>
            <person name="Vicentini R."/>
            <person name="Gazzinelli R.T."/>
            <person name="Neves Rde O."/>
            <person name="Silva R."/>
            <person name="Astolfi-Filho S."/>
            <person name="Maciel T.E."/>
            <person name="Urmenyi T.P."/>
            <person name="Tadei W.P."/>
            <person name="Camargo E.P."/>
            <person name="de Vasconcelos A.T."/>
        </authorList>
    </citation>
    <scope>NUCLEOTIDE SEQUENCE</scope>
</reference>
<keyword evidence="1" id="KW-0575">Peroxidase</keyword>
<proteinExistence type="predicted"/>
<name>W5JKR5_ANODA</name>
<dbReference type="VEuPathDB" id="VectorBase:ADAR2_000433"/>
<dbReference type="InParanoid" id="W5JKR5"/>
<sequence length="54" mass="6127">MVPFVLLTNIDRPDNWIMYHSKPSKRRTPPPAVPLLKSDTFSLSELPKPIIGPD</sequence>
<reference evidence="1" key="1">
    <citation type="journal article" date="2010" name="BMC Genomics">
        <title>Combination of measures distinguishes pre-miRNAs from other stem-loops in the genome of the newly sequenced Anopheles darlingi.</title>
        <authorList>
            <person name="Mendes N.D."/>
            <person name="Freitas A.T."/>
            <person name="Vasconcelos A.T."/>
            <person name="Sagot M.F."/>
        </authorList>
    </citation>
    <scope>NUCLEOTIDE SEQUENCE</scope>
</reference>
<comment type="caution">
    <text evidence="1">The sequence shown here is derived from an EMBL/GenBank/DDBJ whole genome shotgun (WGS) entry which is preliminary data.</text>
</comment>
<dbReference type="GO" id="GO:0004601">
    <property type="term" value="F:peroxidase activity"/>
    <property type="evidence" value="ECO:0007669"/>
    <property type="project" value="UniProtKB-KW"/>
</dbReference>
<dbReference type="STRING" id="43151.W5JKR5"/>
<gene>
    <name evidence="1" type="ORF">AND_004829</name>
</gene>